<evidence type="ECO:0000313" key="2">
    <source>
        <dbReference type="EMBL" id="PFG90184.1"/>
    </source>
</evidence>
<comment type="caution">
    <text evidence="2">The sequence shown here is derived from an EMBL/GenBank/DDBJ whole genome shotgun (WGS) entry which is preliminary data.</text>
</comment>
<reference evidence="2" key="2">
    <citation type="journal article" date="2018" name="Food Control">
        <title>Characterization of Lactococcus lactis isolates from herbs, fruits and vegetables for use as biopreservatives against Listeria monocytogenes in cheese.</title>
        <authorList>
            <person name="Ho V."/>
            <person name="Lo R."/>
            <person name="Bansal N."/>
            <person name="Turner M.S."/>
        </authorList>
    </citation>
    <scope>NUCLEOTIDE SEQUENCE</scope>
    <source>
        <strain evidence="2">537</strain>
    </source>
</reference>
<proteinExistence type="predicted"/>
<dbReference type="Proteomes" id="UP000225275">
    <property type="component" value="Unassembled WGS sequence"/>
</dbReference>
<dbReference type="AlphaFoldDB" id="A0AAP8E3F0"/>
<feature type="region of interest" description="Disordered" evidence="1">
    <location>
        <begin position="129"/>
        <end position="154"/>
    </location>
</feature>
<protein>
    <recommendedName>
        <fullName evidence="4">PASTA domain-containing protein</fullName>
    </recommendedName>
</protein>
<reference evidence="2" key="1">
    <citation type="submission" date="2017-01" db="EMBL/GenBank/DDBJ databases">
        <authorList>
            <person name="Lo R."/>
        </authorList>
    </citation>
    <scope>NUCLEOTIDE SEQUENCE</scope>
    <source>
        <strain evidence="2">537</strain>
    </source>
</reference>
<evidence type="ECO:0000256" key="1">
    <source>
        <dbReference type="SAM" id="MobiDB-lite"/>
    </source>
</evidence>
<gene>
    <name evidence="2" type="ORF">BW154_00975</name>
</gene>
<evidence type="ECO:0008006" key="4">
    <source>
        <dbReference type="Google" id="ProtNLM"/>
    </source>
</evidence>
<organism evidence="2 3">
    <name type="scientific">Lactococcus lactis</name>
    <dbReference type="NCBI Taxonomy" id="1358"/>
    <lineage>
        <taxon>Bacteria</taxon>
        <taxon>Bacillati</taxon>
        <taxon>Bacillota</taxon>
        <taxon>Bacilli</taxon>
        <taxon>Lactobacillales</taxon>
        <taxon>Streptococcaceae</taxon>
        <taxon>Lactococcus</taxon>
    </lineage>
</organism>
<name>A0AAP8E3F0_9LACT</name>
<evidence type="ECO:0000313" key="3">
    <source>
        <dbReference type="Proteomes" id="UP000225275"/>
    </source>
</evidence>
<accession>A0AAP8E3F0</accession>
<sequence>MVKIKEAVKIATSMATIVGTVVTAAQPAKEALDERNEKRKDYVEIPTFYGKDFSVSLDKAQVMLEKIGLVSVSAEITKPSMKYKDEKKLVVIKTIPHAKKKVAPGSTVTISYLTESVIKESQKLFDEQEKQKHIKEQNRLEKSAKSKEKRAESFSTIHEKFSNTTKTISNKTKVISSKILKKDKITKN</sequence>
<dbReference type="Gene3D" id="3.30.10.20">
    <property type="match status" value="1"/>
</dbReference>
<dbReference type="EMBL" id="MTJS01000001">
    <property type="protein sequence ID" value="PFG90184.1"/>
    <property type="molecule type" value="Genomic_DNA"/>
</dbReference>
<dbReference type="RefSeq" id="WP_038598717.1">
    <property type="nucleotide sequence ID" value="NZ_CABJEC010000005.1"/>
</dbReference>